<reference evidence="3" key="1">
    <citation type="journal article" date="2012" name="PLoS Genet.">
        <title>The genomes of the fungal plant pathogens Cladosporium fulvum and Dothistroma septosporum reveal adaptation to different hosts and lifestyles but also signatures of common ancestry.</title>
        <authorList>
            <person name="de Wit P.J.G.M."/>
            <person name="van der Burgt A."/>
            <person name="Oekmen B."/>
            <person name="Stergiopoulos I."/>
            <person name="Abd-Elsalam K.A."/>
            <person name="Aerts A.L."/>
            <person name="Bahkali A.H."/>
            <person name="Beenen H.G."/>
            <person name="Chettri P."/>
            <person name="Cox M.P."/>
            <person name="Datema E."/>
            <person name="de Vries R.P."/>
            <person name="Dhillon B."/>
            <person name="Ganley A.R."/>
            <person name="Griffiths S.A."/>
            <person name="Guo Y."/>
            <person name="Hamelin R.C."/>
            <person name="Henrissat B."/>
            <person name="Kabir M.S."/>
            <person name="Jashni M.K."/>
            <person name="Kema G."/>
            <person name="Klaubauf S."/>
            <person name="Lapidus A."/>
            <person name="Levasseur A."/>
            <person name="Lindquist E."/>
            <person name="Mehrabi R."/>
            <person name="Ohm R.A."/>
            <person name="Owen T.J."/>
            <person name="Salamov A."/>
            <person name="Schwelm A."/>
            <person name="Schijlen E."/>
            <person name="Sun H."/>
            <person name="van den Burg H.A."/>
            <person name="van Ham R.C.H.J."/>
            <person name="Zhang S."/>
            <person name="Goodwin S.B."/>
            <person name="Grigoriev I.V."/>
            <person name="Collemare J."/>
            <person name="Bradshaw R.E."/>
        </authorList>
    </citation>
    <scope>NUCLEOTIDE SEQUENCE [LARGE SCALE GENOMIC DNA]</scope>
    <source>
        <strain evidence="3">NZE10 / CBS 128990</strain>
    </source>
</reference>
<evidence type="ECO:0000256" key="1">
    <source>
        <dbReference type="SAM" id="SignalP"/>
    </source>
</evidence>
<name>N1PLR9_DOTSN</name>
<accession>N1PLR9</accession>
<dbReference type="CDD" id="cd00657">
    <property type="entry name" value="Ferritin_like"/>
    <property type="match status" value="1"/>
</dbReference>
<dbReference type="OMA" id="MAWYHDM"/>
<dbReference type="PANTHER" id="PTHR31694:SF26">
    <property type="entry name" value="OS05G0151100 PROTEIN"/>
    <property type="match status" value="1"/>
</dbReference>
<dbReference type="Pfam" id="PF13668">
    <property type="entry name" value="Ferritin_2"/>
    <property type="match status" value="1"/>
</dbReference>
<dbReference type="EMBL" id="KB446539">
    <property type="protein sequence ID" value="EME43968.1"/>
    <property type="molecule type" value="Genomic_DNA"/>
</dbReference>
<reference evidence="2 3" key="2">
    <citation type="journal article" date="2012" name="PLoS Pathog.">
        <title>Diverse lifestyles and strategies of plant pathogenesis encoded in the genomes of eighteen Dothideomycetes fungi.</title>
        <authorList>
            <person name="Ohm R.A."/>
            <person name="Feau N."/>
            <person name="Henrissat B."/>
            <person name="Schoch C.L."/>
            <person name="Horwitz B.A."/>
            <person name="Barry K.W."/>
            <person name="Condon B.J."/>
            <person name="Copeland A.C."/>
            <person name="Dhillon B."/>
            <person name="Glaser F."/>
            <person name="Hesse C.N."/>
            <person name="Kosti I."/>
            <person name="LaButti K."/>
            <person name="Lindquist E.A."/>
            <person name="Lucas S."/>
            <person name="Salamov A.A."/>
            <person name="Bradshaw R.E."/>
            <person name="Ciuffetti L."/>
            <person name="Hamelin R.C."/>
            <person name="Kema G.H.J."/>
            <person name="Lawrence C."/>
            <person name="Scott J.A."/>
            <person name="Spatafora J.W."/>
            <person name="Turgeon B.G."/>
            <person name="de Wit P.J.G.M."/>
            <person name="Zhong S."/>
            <person name="Goodwin S.B."/>
            <person name="Grigoriev I.V."/>
        </authorList>
    </citation>
    <scope>NUCLEOTIDE SEQUENCE [LARGE SCALE GENOMIC DNA]</scope>
    <source>
        <strain evidence="3">NZE10 / CBS 128990</strain>
    </source>
</reference>
<protein>
    <submittedName>
        <fullName evidence="2">Uncharacterized protein</fullName>
    </submittedName>
</protein>
<dbReference type="HOGENOM" id="CLU_029630_0_0_1"/>
<feature type="signal peptide" evidence="1">
    <location>
        <begin position="1"/>
        <end position="16"/>
    </location>
</feature>
<proteinExistence type="predicted"/>
<dbReference type="Gene3D" id="1.20.1260.10">
    <property type="match status" value="1"/>
</dbReference>
<dbReference type="SUPFAM" id="SSF47240">
    <property type="entry name" value="Ferritin-like"/>
    <property type="match status" value="1"/>
</dbReference>
<evidence type="ECO:0000313" key="3">
    <source>
        <dbReference type="Proteomes" id="UP000016933"/>
    </source>
</evidence>
<dbReference type="eggNOG" id="ENOG502RXKA">
    <property type="taxonomic scope" value="Eukaryota"/>
</dbReference>
<dbReference type="Proteomes" id="UP000016933">
    <property type="component" value="Unassembled WGS sequence"/>
</dbReference>
<dbReference type="InterPro" id="IPR052965">
    <property type="entry name" value="Pigment-catalase-like"/>
</dbReference>
<dbReference type="InterPro" id="IPR012347">
    <property type="entry name" value="Ferritin-like"/>
</dbReference>
<dbReference type="STRING" id="675120.N1PLR9"/>
<gene>
    <name evidence="2" type="ORF">DOTSEDRAFT_130443</name>
</gene>
<sequence>MYAKIAAVSFAALAAAAPLEKRQSGPNDGQILNYALTLEYLENEFYKQGLANYTAEDFQNAGALPGFYDNLKKISSDESTHVSFLTSALDTAGVTAVQPCTYAFGATDAASFLQTAAVLEAVGVSAYLGAAQLISTKDYLTAAGSILTVEARHSAYLNQQQAPPKSPFPSPFDVPLDLDEVYSLAAQFIVSCPPGQSLPVKAFPILTVVSPTTPVKEGDQLKITTATSVNANAAYFITINGPVKADAARADDDYYVIVPAGVQHGQEYLVFTSTDATPTDDNIVAVGIVNIQDNLYGKTYPAS</sequence>
<dbReference type="AlphaFoldDB" id="N1PLR9"/>
<feature type="chain" id="PRO_5004109198" evidence="1">
    <location>
        <begin position="17"/>
        <end position="303"/>
    </location>
</feature>
<evidence type="ECO:0000313" key="2">
    <source>
        <dbReference type="EMBL" id="EME43968.1"/>
    </source>
</evidence>
<keyword evidence="1" id="KW-0732">Signal</keyword>
<dbReference type="OrthoDB" id="1001765at2759"/>
<dbReference type="PANTHER" id="PTHR31694">
    <property type="entry name" value="DESICCATION-LIKE PROTEIN"/>
    <property type="match status" value="1"/>
</dbReference>
<organism evidence="2 3">
    <name type="scientific">Dothistroma septosporum (strain NZE10 / CBS 128990)</name>
    <name type="common">Red band needle blight fungus</name>
    <name type="synonym">Mycosphaerella pini</name>
    <dbReference type="NCBI Taxonomy" id="675120"/>
    <lineage>
        <taxon>Eukaryota</taxon>
        <taxon>Fungi</taxon>
        <taxon>Dikarya</taxon>
        <taxon>Ascomycota</taxon>
        <taxon>Pezizomycotina</taxon>
        <taxon>Dothideomycetes</taxon>
        <taxon>Dothideomycetidae</taxon>
        <taxon>Mycosphaerellales</taxon>
        <taxon>Mycosphaerellaceae</taxon>
        <taxon>Dothistroma</taxon>
    </lineage>
</organism>
<dbReference type="InterPro" id="IPR009078">
    <property type="entry name" value="Ferritin-like_SF"/>
</dbReference>
<keyword evidence="3" id="KW-1185">Reference proteome</keyword>